<feature type="transmembrane region" description="Helical" evidence="8">
    <location>
        <begin position="98"/>
        <end position="118"/>
    </location>
</feature>
<dbReference type="Gene3D" id="1.20.1250.20">
    <property type="entry name" value="MFS general substrate transporter like domains"/>
    <property type="match status" value="1"/>
</dbReference>
<organism evidence="9 10">
    <name type="scientific">Actinospica durhamensis</name>
    <dbReference type="NCBI Taxonomy" id="1508375"/>
    <lineage>
        <taxon>Bacteria</taxon>
        <taxon>Bacillati</taxon>
        <taxon>Actinomycetota</taxon>
        <taxon>Actinomycetes</taxon>
        <taxon>Catenulisporales</taxon>
        <taxon>Actinospicaceae</taxon>
        <taxon>Actinospica</taxon>
    </lineage>
</organism>
<evidence type="ECO:0000256" key="6">
    <source>
        <dbReference type="ARBA" id="ARBA00023136"/>
    </source>
</evidence>
<dbReference type="PANTHER" id="PTHR23513">
    <property type="entry name" value="INTEGRAL MEMBRANE EFFLUX PROTEIN-RELATED"/>
    <property type="match status" value="1"/>
</dbReference>
<evidence type="ECO:0000313" key="9">
    <source>
        <dbReference type="EMBL" id="MBR7837680.1"/>
    </source>
</evidence>
<feature type="transmembrane region" description="Helical" evidence="8">
    <location>
        <begin position="52"/>
        <end position="77"/>
    </location>
</feature>
<accession>A0A941ESN5</accession>
<keyword evidence="4 8" id="KW-0812">Transmembrane</keyword>
<feature type="transmembrane region" description="Helical" evidence="8">
    <location>
        <begin position="162"/>
        <end position="180"/>
    </location>
</feature>
<comment type="caution">
    <text evidence="9">The sequence shown here is derived from an EMBL/GenBank/DDBJ whole genome shotgun (WGS) entry which is preliminary data.</text>
</comment>
<comment type="subcellular location">
    <subcellularLocation>
        <location evidence="1">Cell membrane</location>
        <topology evidence="1">Multi-pass membrane protein</topology>
    </subcellularLocation>
</comment>
<feature type="transmembrane region" description="Helical" evidence="8">
    <location>
        <begin position="350"/>
        <end position="372"/>
    </location>
</feature>
<feature type="transmembrane region" description="Helical" evidence="8">
    <location>
        <begin position="293"/>
        <end position="312"/>
    </location>
</feature>
<dbReference type="AlphaFoldDB" id="A0A941ESN5"/>
<keyword evidence="5 8" id="KW-1133">Transmembrane helix</keyword>
<feature type="transmembrane region" description="Helical" evidence="8">
    <location>
        <begin position="186"/>
        <end position="210"/>
    </location>
</feature>
<feature type="transmembrane region" description="Helical" evidence="8">
    <location>
        <begin position="23"/>
        <end position="46"/>
    </location>
</feature>
<feature type="region of interest" description="Disordered" evidence="7">
    <location>
        <begin position="407"/>
        <end position="427"/>
    </location>
</feature>
<protein>
    <submittedName>
        <fullName evidence="9">MFS transporter</fullName>
    </submittedName>
</protein>
<gene>
    <name evidence="9" type="ORF">KDL01_30660</name>
</gene>
<name>A0A941ESN5_9ACTN</name>
<evidence type="ECO:0000256" key="3">
    <source>
        <dbReference type="ARBA" id="ARBA00022475"/>
    </source>
</evidence>
<keyword evidence="2" id="KW-0813">Transport</keyword>
<dbReference type="Pfam" id="PF05977">
    <property type="entry name" value="MFS_3"/>
    <property type="match status" value="1"/>
</dbReference>
<feature type="transmembrane region" description="Helical" evidence="8">
    <location>
        <begin position="222"/>
        <end position="244"/>
    </location>
</feature>
<dbReference type="CDD" id="cd06173">
    <property type="entry name" value="MFS_MefA_like"/>
    <property type="match status" value="1"/>
</dbReference>
<evidence type="ECO:0000256" key="7">
    <source>
        <dbReference type="SAM" id="MobiDB-lite"/>
    </source>
</evidence>
<reference evidence="9" key="1">
    <citation type="submission" date="2021-04" db="EMBL/GenBank/DDBJ databases">
        <title>Genome based classification of Actinospica acidithermotolerans sp. nov., an actinobacterium isolated from an Indonesian hot spring.</title>
        <authorList>
            <person name="Kusuma A.B."/>
            <person name="Putra K.E."/>
            <person name="Nafisah S."/>
            <person name="Loh J."/>
            <person name="Nouioui I."/>
            <person name="Goodfellow M."/>
        </authorList>
    </citation>
    <scope>NUCLEOTIDE SEQUENCE</scope>
    <source>
        <strain evidence="9">CSCA 57</strain>
    </source>
</reference>
<proteinExistence type="predicted"/>
<evidence type="ECO:0000256" key="1">
    <source>
        <dbReference type="ARBA" id="ARBA00004651"/>
    </source>
</evidence>
<keyword evidence="3" id="KW-1003">Cell membrane</keyword>
<dbReference type="InterPro" id="IPR010290">
    <property type="entry name" value="TM_effector"/>
</dbReference>
<keyword evidence="6 8" id="KW-0472">Membrane</keyword>
<evidence type="ECO:0000256" key="8">
    <source>
        <dbReference type="SAM" id="Phobius"/>
    </source>
</evidence>
<dbReference type="EMBL" id="JAGSOG010000222">
    <property type="protein sequence ID" value="MBR7837680.1"/>
    <property type="molecule type" value="Genomic_DNA"/>
</dbReference>
<dbReference type="SUPFAM" id="SSF103473">
    <property type="entry name" value="MFS general substrate transporter"/>
    <property type="match status" value="1"/>
</dbReference>
<evidence type="ECO:0000313" key="10">
    <source>
        <dbReference type="Proteomes" id="UP000675781"/>
    </source>
</evidence>
<evidence type="ECO:0000256" key="4">
    <source>
        <dbReference type="ARBA" id="ARBA00022692"/>
    </source>
</evidence>
<dbReference type="Proteomes" id="UP000675781">
    <property type="component" value="Unassembled WGS sequence"/>
</dbReference>
<evidence type="ECO:0000256" key="2">
    <source>
        <dbReference type="ARBA" id="ARBA00022448"/>
    </source>
</evidence>
<dbReference type="InterPro" id="IPR036259">
    <property type="entry name" value="MFS_trans_sf"/>
</dbReference>
<dbReference type="RefSeq" id="WP_212532147.1">
    <property type="nucleotide sequence ID" value="NZ_JAGSOG010000222.1"/>
</dbReference>
<feature type="transmembrane region" description="Helical" evidence="8">
    <location>
        <begin position="384"/>
        <end position="404"/>
    </location>
</feature>
<sequence length="454" mass="47128">METQVTDAAARRRVFAQPAFRRYYLGYAASLFGTAMAGTANTFAFLDTGRGASGLGLVAACGIAPLLLCLPVAGVLADRFGSRRVLLAADALRCANRAAFALCLVAVPRMPLWLFVLFSVLENIGDGLFMPSYSALIPRLVDRELLRPANAALSVAKSTFSVLGPALSGVLVAFFGPALVLGLDSASFGVCFLALLGIPLAGPAVARVAARPLADLREGWSVFAAHPWLWLSTLQFALFNFMVWAPYLVLGPTVSLLHYGGPRAWGVALGSWGLGGVAGAASASRLRESRRPLIIGILGTAGYALAPASFALRLPLPLVVLLLVIGGASTQISGVLYATVGQRVLPAGALARVSSYNYLGAFALGPLGLAAAGPVGDAVGYGRVLGFGACVQLLFTGLVLALPAGRRAPDPSRGPGGEQLREHEPDDHAAELLEVAVHAEQGSLGHGRDVEDVR</sequence>
<feature type="transmembrane region" description="Helical" evidence="8">
    <location>
        <begin position="318"/>
        <end position="338"/>
    </location>
</feature>
<keyword evidence="10" id="KW-1185">Reference proteome</keyword>
<evidence type="ECO:0000256" key="5">
    <source>
        <dbReference type="ARBA" id="ARBA00022989"/>
    </source>
</evidence>
<dbReference type="GO" id="GO:0005886">
    <property type="term" value="C:plasma membrane"/>
    <property type="evidence" value="ECO:0007669"/>
    <property type="project" value="UniProtKB-SubCell"/>
</dbReference>
<dbReference type="PANTHER" id="PTHR23513:SF11">
    <property type="entry name" value="STAPHYLOFERRIN A TRANSPORTER"/>
    <property type="match status" value="1"/>
</dbReference>